<feature type="non-terminal residue" evidence="2">
    <location>
        <position position="36"/>
    </location>
</feature>
<protein>
    <submittedName>
        <fullName evidence="2">Uncharacterized protein</fullName>
    </submittedName>
</protein>
<evidence type="ECO:0000313" key="2">
    <source>
        <dbReference type="EMBL" id="CAA9545824.1"/>
    </source>
</evidence>
<name>A0A6J4UDZ3_9ACTN</name>
<evidence type="ECO:0000256" key="1">
    <source>
        <dbReference type="SAM" id="MobiDB-lite"/>
    </source>
</evidence>
<sequence length="36" mass="3823">GRAVPGEGRRGRLAGAGGLGRRSADPRRERRRAVPV</sequence>
<gene>
    <name evidence="2" type="ORF">AVDCRST_MAG79-2290</name>
</gene>
<reference evidence="2" key="1">
    <citation type="submission" date="2020-02" db="EMBL/GenBank/DDBJ databases">
        <authorList>
            <person name="Meier V. D."/>
        </authorList>
    </citation>
    <scope>NUCLEOTIDE SEQUENCE</scope>
    <source>
        <strain evidence="2">AVDCRST_MAG79</strain>
    </source>
</reference>
<accession>A0A6J4UDZ3</accession>
<organism evidence="2">
    <name type="scientific">uncultured Thermoleophilia bacterium</name>
    <dbReference type="NCBI Taxonomy" id="1497501"/>
    <lineage>
        <taxon>Bacteria</taxon>
        <taxon>Bacillati</taxon>
        <taxon>Actinomycetota</taxon>
        <taxon>Thermoleophilia</taxon>
        <taxon>environmental samples</taxon>
    </lineage>
</organism>
<proteinExistence type="predicted"/>
<dbReference type="AlphaFoldDB" id="A0A6J4UDZ3"/>
<feature type="region of interest" description="Disordered" evidence="1">
    <location>
        <begin position="1"/>
        <end position="36"/>
    </location>
</feature>
<feature type="non-terminal residue" evidence="2">
    <location>
        <position position="1"/>
    </location>
</feature>
<dbReference type="EMBL" id="CADCWC010000343">
    <property type="protein sequence ID" value="CAA9545824.1"/>
    <property type="molecule type" value="Genomic_DNA"/>
</dbReference>